<dbReference type="AlphaFoldDB" id="A0AAE0FW29"/>
<accession>A0AAE0FW29</accession>
<gene>
    <name evidence="3" type="ORF">CYMTET_24295</name>
</gene>
<feature type="transmembrane region" description="Helical" evidence="2">
    <location>
        <begin position="107"/>
        <end position="126"/>
    </location>
</feature>
<keyword evidence="2" id="KW-1133">Transmembrane helix</keyword>
<reference evidence="3 4" key="1">
    <citation type="journal article" date="2015" name="Genome Biol. Evol.">
        <title>Comparative Genomics of a Bacterivorous Green Alga Reveals Evolutionary Causalities and Consequences of Phago-Mixotrophic Mode of Nutrition.</title>
        <authorList>
            <person name="Burns J.A."/>
            <person name="Paasch A."/>
            <person name="Narechania A."/>
            <person name="Kim E."/>
        </authorList>
    </citation>
    <scope>NUCLEOTIDE SEQUENCE [LARGE SCALE GENOMIC DNA]</scope>
    <source>
        <strain evidence="3 4">PLY_AMNH</strain>
    </source>
</reference>
<evidence type="ECO:0000313" key="3">
    <source>
        <dbReference type="EMBL" id="KAK3267131.1"/>
    </source>
</evidence>
<protein>
    <submittedName>
        <fullName evidence="3">Uncharacterized protein</fullName>
    </submittedName>
</protein>
<organism evidence="3 4">
    <name type="scientific">Cymbomonas tetramitiformis</name>
    <dbReference type="NCBI Taxonomy" id="36881"/>
    <lineage>
        <taxon>Eukaryota</taxon>
        <taxon>Viridiplantae</taxon>
        <taxon>Chlorophyta</taxon>
        <taxon>Pyramimonadophyceae</taxon>
        <taxon>Pyramimonadales</taxon>
        <taxon>Pyramimonadaceae</taxon>
        <taxon>Cymbomonas</taxon>
    </lineage>
</organism>
<evidence type="ECO:0000313" key="4">
    <source>
        <dbReference type="Proteomes" id="UP001190700"/>
    </source>
</evidence>
<feature type="region of interest" description="Disordered" evidence="1">
    <location>
        <begin position="50"/>
        <end position="77"/>
    </location>
</feature>
<keyword evidence="2" id="KW-0812">Transmembrane</keyword>
<dbReference type="Proteomes" id="UP001190700">
    <property type="component" value="Unassembled WGS sequence"/>
</dbReference>
<feature type="compositionally biased region" description="Acidic residues" evidence="1">
    <location>
        <begin position="55"/>
        <end position="77"/>
    </location>
</feature>
<name>A0AAE0FW29_9CHLO</name>
<evidence type="ECO:0000256" key="1">
    <source>
        <dbReference type="SAM" id="MobiDB-lite"/>
    </source>
</evidence>
<dbReference type="EMBL" id="LGRX02012603">
    <property type="protein sequence ID" value="KAK3267131.1"/>
    <property type="molecule type" value="Genomic_DNA"/>
</dbReference>
<keyword evidence="2" id="KW-0472">Membrane</keyword>
<proteinExistence type="predicted"/>
<comment type="caution">
    <text evidence="3">The sequence shown here is derived from an EMBL/GenBank/DDBJ whole genome shotgun (WGS) entry which is preliminary data.</text>
</comment>
<sequence length="143" mass="15614">MFAAGGGAMSLFGLRGGQRMDELREKEFQVALALRDEVALQAHAMYTLAARWDGGEPEEGDESSSSEGEEEGLGLDDDADAQADAVARAKGMSSKRQRNRFFGMTKVHGFIGLILFIMLAELLMFLDSANFWSSVHKGIRHGN</sequence>
<keyword evidence="4" id="KW-1185">Reference proteome</keyword>
<evidence type="ECO:0000256" key="2">
    <source>
        <dbReference type="SAM" id="Phobius"/>
    </source>
</evidence>